<gene>
    <name evidence="1" type="ORF">ACOC_LOCUS11567</name>
</gene>
<proteinExistence type="predicted"/>
<evidence type="ECO:0000313" key="3">
    <source>
        <dbReference type="WBParaSite" id="ACOC_0001156601-mRNA-1"/>
    </source>
</evidence>
<sequence>MSAGVKASSFTQRSLSSLATCTSLSHAINSIENSKPAVVIDLGRRLIKVGFAGEFVPRAIIHSKYFAVSLYEQNESQNDGCPSLPVIVKFFHQIFNSYLLTMPRERRVVIVENLLTPTSLRERICEALLVVLNVPSVLFIPSHLCATFPFNTENALVVDVGYAETLGIPVGSI</sequence>
<accession>A0A0R3PYN9</accession>
<keyword evidence="2" id="KW-1185">Reference proteome</keyword>
<organism evidence="3">
    <name type="scientific">Angiostrongylus costaricensis</name>
    <name type="common">Nematode worm</name>
    <dbReference type="NCBI Taxonomy" id="334426"/>
    <lineage>
        <taxon>Eukaryota</taxon>
        <taxon>Metazoa</taxon>
        <taxon>Ecdysozoa</taxon>
        <taxon>Nematoda</taxon>
        <taxon>Chromadorea</taxon>
        <taxon>Rhabditida</taxon>
        <taxon>Rhabditina</taxon>
        <taxon>Rhabditomorpha</taxon>
        <taxon>Strongyloidea</taxon>
        <taxon>Metastrongylidae</taxon>
        <taxon>Angiostrongylus</taxon>
    </lineage>
</organism>
<dbReference type="SUPFAM" id="SSF53067">
    <property type="entry name" value="Actin-like ATPase domain"/>
    <property type="match status" value="1"/>
</dbReference>
<dbReference type="Proteomes" id="UP000267027">
    <property type="component" value="Unassembled WGS sequence"/>
</dbReference>
<dbReference type="InterPro" id="IPR004000">
    <property type="entry name" value="Actin"/>
</dbReference>
<dbReference type="STRING" id="334426.A0A0R3PYN9"/>
<reference evidence="1 2" key="2">
    <citation type="submission" date="2018-11" db="EMBL/GenBank/DDBJ databases">
        <authorList>
            <consortium name="Pathogen Informatics"/>
        </authorList>
    </citation>
    <scope>NUCLEOTIDE SEQUENCE [LARGE SCALE GENOMIC DNA]</scope>
    <source>
        <strain evidence="1 2">Costa Rica</strain>
    </source>
</reference>
<protein>
    <submittedName>
        <fullName evidence="3">Actin-related protein 10</fullName>
    </submittedName>
</protein>
<evidence type="ECO:0000313" key="2">
    <source>
        <dbReference type="Proteomes" id="UP000267027"/>
    </source>
</evidence>
<dbReference type="Pfam" id="PF00022">
    <property type="entry name" value="Actin"/>
    <property type="match status" value="1"/>
</dbReference>
<dbReference type="EMBL" id="UYYA01004727">
    <property type="protein sequence ID" value="VDM63152.1"/>
    <property type="molecule type" value="Genomic_DNA"/>
</dbReference>
<dbReference type="WBParaSite" id="ACOC_0001156601-mRNA-1">
    <property type="protein sequence ID" value="ACOC_0001156601-mRNA-1"/>
    <property type="gene ID" value="ACOC_0001156601"/>
</dbReference>
<reference evidence="3" key="1">
    <citation type="submission" date="2017-02" db="UniProtKB">
        <authorList>
            <consortium name="WormBaseParasite"/>
        </authorList>
    </citation>
    <scope>IDENTIFICATION</scope>
</reference>
<dbReference type="AlphaFoldDB" id="A0A0R3PYN9"/>
<name>A0A0R3PYN9_ANGCS</name>
<dbReference type="InterPro" id="IPR043129">
    <property type="entry name" value="ATPase_NBD"/>
</dbReference>
<dbReference type="Gene3D" id="3.30.420.40">
    <property type="match status" value="2"/>
</dbReference>
<evidence type="ECO:0000313" key="1">
    <source>
        <dbReference type="EMBL" id="VDM63152.1"/>
    </source>
</evidence>
<dbReference type="OrthoDB" id="337660at2759"/>